<evidence type="ECO:0000313" key="2">
    <source>
        <dbReference type="Proteomes" id="UP000053989"/>
    </source>
</evidence>
<dbReference type="EMBL" id="KN822195">
    <property type="protein sequence ID" value="KIM52909.1"/>
    <property type="molecule type" value="Genomic_DNA"/>
</dbReference>
<dbReference type="Proteomes" id="UP000053989">
    <property type="component" value="Unassembled WGS sequence"/>
</dbReference>
<dbReference type="HOGENOM" id="CLU_3033692_0_0_1"/>
<dbReference type="InParanoid" id="A0A0C3D925"/>
<gene>
    <name evidence="1" type="ORF">SCLCIDRAFT_1223301</name>
</gene>
<evidence type="ECO:0000313" key="1">
    <source>
        <dbReference type="EMBL" id="KIM52909.1"/>
    </source>
</evidence>
<protein>
    <submittedName>
        <fullName evidence="1">Uncharacterized protein</fullName>
    </submittedName>
</protein>
<reference evidence="2" key="2">
    <citation type="submission" date="2015-01" db="EMBL/GenBank/DDBJ databases">
        <title>Evolutionary Origins and Diversification of the Mycorrhizal Mutualists.</title>
        <authorList>
            <consortium name="DOE Joint Genome Institute"/>
            <consortium name="Mycorrhizal Genomics Consortium"/>
            <person name="Kohler A."/>
            <person name="Kuo A."/>
            <person name="Nagy L.G."/>
            <person name="Floudas D."/>
            <person name="Copeland A."/>
            <person name="Barry K.W."/>
            <person name="Cichocki N."/>
            <person name="Veneault-Fourrey C."/>
            <person name="LaButti K."/>
            <person name="Lindquist E.A."/>
            <person name="Lipzen A."/>
            <person name="Lundell T."/>
            <person name="Morin E."/>
            <person name="Murat C."/>
            <person name="Riley R."/>
            <person name="Ohm R."/>
            <person name="Sun H."/>
            <person name="Tunlid A."/>
            <person name="Henrissat B."/>
            <person name="Grigoriev I.V."/>
            <person name="Hibbett D.S."/>
            <person name="Martin F."/>
        </authorList>
    </citation>
    <scope>NUCLEOTIDE SEQUENCE [LARGE SCALE GENOMIC DNA]</scope>
    <source>
        <strain evidence="2">Foug A</strain>
    </source>
</reference>
<name>A0A0C3D925_9AGAM</name>
<accession>A0A0C3D925</accession>
<proteinExistence type="predicted"/>
<sequence length="55" mass="6122">MPGVPRSLRLAGGLWSLYGLHGILLRRKPPFWPRVAFFNGGHHPKAAQTIFNDGL</sequence>
<dbReference type="AlphaFoldDB" id="A0A0C3D925"/>
<keyword evidence="2" id="KW-1185">Reference proteome</keyword>
<reference evidence="1 2" key="1">
    <citation type="submission" date="2014-04" db="EMBL/GenBank/DDBJ databases">
        <authorList>
            <consortium name="DOE Joint Genome Institute"/>
            <person name="Kuo A."/>
            <person name="Kohler A."/>
            <person name="Nagy L.G."/>
            <person name="Floudas D."/>
            <person name="Copeland A."/>
            <person name="Barry K.W."/>
            <person name="Cichocki N."/>
            <person name="Veneault-Fourrey C."/>
            <person name="LaButti K."/>
            <person name="Lindquist E.A."/>
            <person name="Lipzen A."/>
            <person name="Lundell T."/>
            <person name="Morin E."/>
            <person name="Murat C."/>
            <person name="Sun H."/>
            <person name="Tunlid A."/>
            <person name="Henrissat B."/>
            <person name="Grigoriev I.V."/>
            <person name="Hibbett D.S."/>
            <person name="Martin F."/>
            <person name="Nordberg H.P."/>
            <person name="Cantor M.N."/>
            <person name="Hua S.X."/>
        </authorList>
    </citation>
    <scope>NUCLEOTIDE SEQUENCE [LARGE SCALE GENOMIC DNA]</scope>
    <source>
        <strain evidence="1 2">Foug A</strain>
    </source>
</reference>
<organism evidence="1 2">
    <name type="scientific">Scleroderma citrinum Foug A</name>
    <dbReference type="NCBI Taxonomy" id="1036808"/>
    <lineage>
        <taxon>Eukaryota</taxon>
        <taxon>Fungi</taxon>
        <taxon>Dikarya</taxon>
        <taxon>Basidiomycota</taxon>
        <taxon>Agaricomycotina</taxon>
        <taxon>Agaricomycetes</taxon>
        <taxon>Agaricomycetidae</taxon>
        <taxon>Boletales</taxon>
        <taxon>Sclerodermatineae</taxon>
        <taxon>Sclerodermataceae</taxon>
        <taxon>Scleroderma</taxon>
    </lineage>
</organism>